<feature type="region of interest" description="Disordered" evidence="1">
    <location>
        <begin position="68"/>
        <end position="95"/>
    </location>
</feature>
<dbReference type="Proteomes" id="UP001601058">
    <property type="component" value="Unassembled WGS sequence"/>
</dbReference>
<feature type="domain" description="CAP-associated" evidence="3">
    <location>
        <begin position="107"/>
        <end position="244"/>
    </location>
</feature>
<reference evidence="4 5" key="1">
    <citation type="submission" date="2024-08" db="EMBL/GenBank/DDBJ databases">
        <title>Two novel Cytobacillus novel species.</title>
        <authorList>
            <person name="Liu G."/>
        </authorList>
    </citation>
    <scope>NUCLEOTIDE SEQUENCE [LARGE SCALE GENOMIC DNA]</scope>
    <source>
        <strain evidence="4 5">FJAT-53684</strain>
    </source>
</reference>
<evidence type="ECO:0000313" key="5">
    <source>
        <dbReference type="Proteomes" id="UP001601058"/>
    </source>
</evidence>
<dbReference type="CDD" id="cd05379">
    <property type="entry name" value="CAP_bacterial"/>
    <property type="match status" value="1"/>
</dbReference>
<dbReference type="Pfam" id="PF14504">
    <property type="entry name" value="CAP_assoc_N"/>
    <property type="match status" value="1"/>
</dbReference>
<proteinExistence type="predicted"/>
<dbReference type="Pfam" id="PF00188">
    <property type="entry name" value="CAP"/>
    <property type="match status" value="1"/>
</dbReference>
<evidence type="ECO:0000259" key="3">
    <source>
        <dbReference type="Pfam" id="PF14504"/>
    </source>
</evidence>
<accession>A0ABW6K1A4</accession>
<feature type="domain" description="SCP" evidence="2">
    <location>
        <begin position="262"/>
        <end position="369"/>
    </location>
</feature>
<dbReference type="PANTHER" id="PTHR31157">
    <property type="entry name" value="SCP DOMAIN-CONTAINING PROTEIN"/>
    <property type="match status" value="1"/>
</dbReference>
<evidence type="ECO:0000313" key="4">
    <source>
        <dbReference type="EMBL" id="MFE8697509.1"/>
    </source>
</evidence>
<gene>
    <name evidence="4" type="ORF">ACFYKT_14290</name>
</gene>
<evidence type="ECO:0000259" key="2">
    <source>
        <dbReference type="Pfam" id="PF00188"/>
    </source>
</evidence>
<dbReference type="InterPro" id="IPR035940">
    <property type="entry name" value="CAP_sf"/>
</dbReference>
<name>A0ABW6K1A4_9BACI</name>
<dbReference type="EMBL" id="JBIACJ010000007">
    <property type="protein sequence ID" value="MFE8697509.1"/>
    <property type="molecule type" value="Genomic_DNA"/>
</dbReference>
<feature type="compositionally biased region" description="Polar residues" evidence="1">
    <location>
        <begin position="71"/>
        <end position="95"/>
    </location>
</feature>
<dbReference type="InterPro" id="IPR029410">
    <property type="entry name" value="CAP_assoc"/>
</dbReference>
<dbReference type="PANTHER" id="PTHR31157:SF1">
    <property type="entry name" value="SCP DOMAIN-CONTAINING PROTEIN"/>
    <property type="match status" value="1"/>
</dbReference>
<dbReference type="SUPFAM" id="SSF55797">
    <property type="entry name" value="PR-1-like"/>
    <property type="match status" value="1"/>
</dbReference>
<evidence type="ECO:0000256" key="1">
    <source>
        <dbReference type="SAM" id="MobiDB-lite"/>
    </source>
</evidence>
<dbReference type="RefSeq" id="WP_389220827.1">
    <property type="nucleotide sequence ID" value="NZ_JBIACJ010000007.1"/>
</dbReference>
<sequence length="380" mass="44265">MRKFFRSLIFLFILFITWPYIEKQIEKTDYYPVLETMKTEIRGIIEHPNVTAALETIYKKVNDLTGKLDETNNPVPSTDNQPETKQSDKPNLSIPSKQSFSIYNIEIGDQKTEVEKQFGQAQRTSFNEYGTKWYTYHNNYQHFLMIAYNDNHQVSGMYTNQDLIASTFGIKLGSPKETVLELLGEPLSQIRKGMTYLQLQEDRDYDVFSLDECYITIFYDKHEDNTVTSIQIINEDLERNKKAFYTKATDQLKEGFEYQLFDLTNADRVNYHLPVLKWDDHVRETARSHSLDMAANNYFSHTNLEGLSPFDRMSNDDIVFTVAGENLATGQFSSIFAHEGLMNSLGHRENILQPDYQFLGVGVAFNEESHPYYTENFFKK</sequence>
<keyword evidence="5" id="KW-1185">Reference proteome</keyword>
<organism evidence="4 5">
    <name type="scientific">Cytobacillus mangrovibacter</name>
    <dbReference type="NCBI Taxonomy" id="3299024"/>
    <lineage>
        <taxon>Bacteria</taxon>
        <taxon>Bacillati</taxon>
        <taxon>Bacillota</taxon>
        <taxon>Bacilli</taxon>
        <taxon>Bacillales</taxon>
        <taxon>Bacillaceae</taxon>
        <taxon>Cytobacillus</taxon>
    </lineage>
</organism>
<protein>
    <submittedName>
        <fullName evidence="4">CAP domain-containing protein</fullName>
    </submittedName>
</protein>
<comment type="caution">
    <text evidence="4">The sequence shown here is derived from an EMBL/GenBank/DDBJ whole genome shotgun (WGS) entry which is preliminary data.</text>
</comment>
<dbReference type="Gene3D" id="3.40.33.10">
    <property type="entry name" value="CAP"/>
    <property type="match status" value="1"/>
</dbReference>
<dbReference type="InterPro" id="IPR014044">
    <property type="entry name" value="CAP_dom"/>
</dbReference>